<reference evidence="3" key="1">
    <citation type="journal article" date="2015" name="MBio">
        <title>Genome-Resolved Metagenomic Analysis Reveals Roles for Candidate Phyla and Other Microbial Community Members in Biogeochemical Transformations in Oil Reservoirs.</title>
        <authorList>
            <person name="Hu P."/>
            <person name="Tom L."/>
            <person name="Singh A."/>
            <person name="Thomas B.C."/>
            <person name="Baker B.J."/>
            <person name="Piceno Y.M."/>
            <person name="Andersen G.L."/>
            <person name="Banfield J.F."/>
        </authorList>
    </citation>
    <scope>NUCLEOTIDE SEQUENCE [LARGE SCALE GENOMIC DNA]</scope>
</reference>
<keyword evidence="2" id="KW-0067">ATP-binding</keyword>
<keyword evidence="2" id="KW-0547">Nucleotide-binding</keyword>
<evidence type="ECO:0000313" key="3">
    <source>
        <dbReference type="Proteomes" id="UP000053469"/>
    </source>
</evidence>
<gene>
    <name evidence="2" type="ORF">XD87_0465</name>
</gene>
<accession>A0A101GYJ8</accession>
<comment type="caution">
    <text evidence="2">The sequence shown here is derived from an EMBL/GenBank/DDBJ whole genome shotgun (WGS) entry which is preliminary data.</text>
</comment>
<name>A0A101GYJ8_9BACT</name>
<organism evidence="2 3">
    <name type="scientific">candidate division WS6 bacterium 36_33</name>
    <dbReference type="NCBI Taxonomy" id="1641388"/>
    <lineage>
        <taxon>Bacteria</taxon>
        <taxon>Candidatus Dojkabacteria</taxon>
    </lineage>
</organism>
<feature type="non-terminal residue" evidence="2">
    <location>
        <position position="120"/>
    </location>
</feature>
<protein>
    <submittedName>
        <fullName evidence="2">UvrD/Rep helicase family protein</fullName>
        <ecNumber evidence="2">3.6.4.12</ecNumber>
    </submittedName>
</protein>
<dbReference type="EC" id="3.6.4.12" evidence="2"/>
<feature type="coiled-coil region" evidence="1">
    <location>
        <begin position="42"/>
        <end position="76"/>
    </location>
</feature>
<keyword evidence="1" id="KW-0175">Coiled coil</keyword>
<dbReference type="AlphaFoldDB" id="A0A101GYJ8"/>
<dbReference type="EMBL" id="LGGI01000075">
    <property type="protein sequence ID" value="KUK66827.1"/>
    <property type="molecule type" value="Genomic_DNA"/>
</dbReference>
<dbReference type="GO" id="GO:0003678">
    <property type="term" value="F:DNA helicase activity"/>
    <property type="evidence" value="ECO:0007669"/>
    <property type="project" value="UniProtKB-EC"/>
</dbReference>
<dbReference type="GO" id="GO:0016787">
    <property type="term" value="F:hydrolase activity"/>
    <property type="evidence" value="ECO:0007669"/>
    <property type="project" value="UniProtKB-KW"/>
</dbReference>
<keyword evidence="2" id="KW-0347">Helicase</keyword>
<proteinExistence type="predicted"/>
<keyword evidence="2" id="KW-0378">Hydrolase</keyword>
<evidence type="ECO:0000313" key="2">
    <source>
        <dbReference type="EMBL" id="KUK66827.1"/>
    </source>
</evidence>
<sequence>MQTFKQYLHPLYRDVDKVADFSNLKNLSTLEEEEYPNLKRVVHIKRDSIKNLIQRLEQLQEELEHQISLIDTESDLDERAAAKKIYNEILSKIREIVDRTNNEIIALDSPYFGKIQFKPY</sequence>
<dbReference type="Proteomes" id="UP000053469">
    <property type="component" value="Unassembled WGS sequence"/>
</dbReference>
<evidence type="ECO:0000256" key="1">
    <source>
        <dbReference type="SAM" id="Coils"/>
    </source>
</evidence>